<evidence type="ECO:0000313" key="4">
    <source>
        <dbReference type="WBParaSite" id="MBELARI_LOCUS16945"/>
    </source>
</evidence>
<feature type="chain" id="PRO_5041994117" description="MAM domain-containing protein" evidence="1">
    <location>
        <begin position="24"/>
        <end position="494"/>
    </location>
</feature>
<dbReference type="Gene3D" id="2.60.120.200">
    <property type="match status" value="1"/>
</dbReference>
<keyword evidence="3" id="KW-1185">Reference proteome</keyword>
<dbReference type="InterPro" id="IPR000998">
    <property type="entry name" value="MAM_dom"/>
</dbReference>
<dbReference type="Proteomes" id="UP000887575">
    <property type="component" value="Unassembled WGS sequence"/>
</dbReference>
<protein>
    <recommendedName>
        <fullName evidence="2">MAM domain-containing protein</fullName>
    </recommendedName>
</protein>
<organism evidence="3 4">
    <name type="scientific">Mesorhabditis belari</name>
    <dbReference type="NCBI Taxonomy" id="2138241"/>
    <lineage>
        <taxon>Eukaryota</taxon>
        <taxon>Metazoa</taxon>
        <taxon>Ecdysozoa</taxon>
        <taxon>Nematoda</taxon>
        <taxon>Chromadorea</taxon>
        <taxon>Rhabditida</taxon>
        <taxon>Rhabditina</taxon>
        <taxon>Rhabditomorpha</taxon>
        <taxon>Rhabditoidea</taxon>
        <taxon>Rhabditidae</taxon>
        <taxon>Mesorhabditinae</taxon>
        <taxon>Mesorhabditis</taxon>
    </lineage>
</organism>
<dbReference type="GO" id="GO:0016020">
    <property type="term" value="C:membrane"/>
    <property type="evidence" value="ECO:0007669"/>
    <property type="project" value="InterPro"/>
</dbReference>
<feature type="domain" description="MAM" evidence="2">
    <location>
        <begin position="83"/>
        <end position="256"/>
    </location>
</feature>
<accession>A0AAF3ETK5</accession>
<keyword evidence="1" id="KW-0732">Signal</keyword>
<evidence type="ECO:0000259" key="2">
    <source>
        <dbReference type="SMART" id="SM00137"/>
    </source>
</evidence>
<dbReference type="AlphaFoldDB" id="A0AAF3ETK5"/>
<dbReference type="WBParaSite" id="MBELARI_LOCUS16945">
    <property type="protein sequence ID" value="MBELARI_LOCUS16945"/>
    <property type="gene ID" value="MBELARI_LOCUS16945"/>
</dbReference>
<evidence type="ECO:0000313" key="3">
    <source>
        <dbReference type="Proteomes" id="UP000887575"/>
    </source>
</evidence>
<name>A0AAF3ETK5_9BILA</name>
<dbReference type="SMART" id="SM00137">
    <property type="entry name" value="MAM"/>
    <property type="match status" value="1"/>
</dbReference>
<reference evidence="4" key="1">
    <citation type="submission" date="2024-02" db="UniProtKB">
        <authorList>
            <consortium name="WormBaseParasite"/>
        </authorList>
    </citation>
    <scope>IDENTIFICATION</scope>
</reference>
<sequence>MRAVLQIFCALSVIARIGDSCLSNPNLRCSPTHYSSQSSPCKQADYSGSTVYKTGQYNGFLGQDVYARAYAGNGKQKDFAKEDLDLRCHDDESCKWRNEPKDELDWVVGAGKIDPPKLALITGSNIFPDPWFLILASDPRPNHQGGALISPPIGCQQSSGLLSFRLWKSRSRERMIEPNLDICTRKIPEENLENCLMVNLTNTENQTIIASIPPQLQPFEIVLRGHDFSNEPEGGLLIMDQIDYFAHVDTPENCIGRQLDNEKDYEIDANETNIQDDDELLTFSMVNTSTVTLPSISDQKPDWCSVIPCDFDMKPPCGYTTIGRGALGDGYDKGWKIITVPSNIANRLTGIHVPPGSKESIEQEKADENPFFVAEFPGFNRTRREHKFVLEAPEFEGPLGTRAWLGFQKYLATQGIEIAVCEDINMKACFWDNFLQSAEPFARSWTNEIVELPENINKFFIVATQDVSIRANNGQVGIAGLTLFGDPEGKRKFC</sequence>
<feature type="signal peptide" evidence="1">
    <location>
        <begin position="1"/>
        <end position="23"/>
    </location>
</feature>
<proteinExistence type="predicted"/>
<evidence type="ECO:0000256" key="1">
    <source>
        <dbReference type="SAM" id="SignalP"/>
    </source>
</evidence>